<name>A0ABT9WTS5_9BACI</name>
<accession>A0ABT9WTS5</accession>
<keyword evidence="2" id="KW-1185">Reference proteome</keyword>
<proteinExistence type="predicted"/>
<sequence length="111" mass="12433">MALIYFALSLYCDIQHRTYFITHDGIRQQQNCKVPTASIGGRNLLAAQFVHGDIQSLGNFQGIENHTGLAFFDALQRPERNPADLGKLDKAHLPHLLSGRTFTTGYTPFFP</sequence>
<reference evidence="1 2" key="1">
    <citation type="submission" date="2023-07" db="EMBL/GenBank/DDBJ databases">
        <title>Genomic Encyclopedia of Type Strains, Phase IV (KMG-IV): sequencing the most valuable type-strain genomes for metagenomic binning, comparative biology and taxonomic classification.</title>
        <authorList>
            <person name="Goeker M."/>
        </authorList>
    </citation>
    <scope>NUCLEOTIDE SEQUENCE [LARGE SCALE GENOMIC DNA]</scope>
    <source>
        <strain evidence="1 2">DSM 23837</strain>
    </source>
</reference>
<evidence type="ECO:0000313" key="2">
    <source>
        <dbReference type="Proteomes" id="UP001223586"/>
    </source>
</evidence>
<evidence type="ECO:0000313" key="1">
    <source>
        <dbReference type="EMBL" id="MDQ0176630.1"/>
    </source>
</evidence>
<dbReference type="EMBL" id="JAUSTT010000014">
    <property type="protein sequence ID" value="MDQ0176630.1"/>
    <property type="molecule type" value="Genomic_DNA"/>
</dbReference>
<gene>
    <name evidence="1" type="ORF">J2S08_002488</name>
</gene>
<comment type="caution">
    <text evidence="1">The sequence shown here is derived from an EMBL/GenBank/DDBJ whole genome shotgun (WGS) entry which is preliminary data.</text>
</comment>
<protein>
    <submittedName>
        <fullName evidence="1">Uncharacterized protein</fullName>
    </submittedName>
</protein>
<organism evidence="1 2">
    <name type="scientific">Bacillus chungangensis</name>
    <dbReference type="NCBI Taxonomy" id="587633"/>
    <lineage>
        <taxon>Bacteria</taxon>
        <taxon>Bacillati</taxon>
        <taxon>Bacillota</taxon>
        <taxon>Bacilli</taxon>
        <taxon>Bacillales</taxon>
        <taxon>Bacillaceae</taxon>
        <taxon>Bacillus</taxon>
    </lineage>
</organism>
<dbReference type="Proteomes" id="UP001223586">
    <property type="component" value="Unassembled WGS sequence"/>
</dbReference>